<dbReference type="RefSeq" id="WP_109655636.1">
    <property type="nucleotide sequence ID" value="NZ_CP029145.1"/>
</dbReference>
<accession>A0A2Z3GG36</accession>
<gene>
    <name evidence="1" type="ORF">DDQ68_06875</name>
</gene>
<organism evidence="1 2">
    <name type="scientific">Hymenobacter nivis</name>
    <dbReference type="NCBI Taxonomy" id="1850093"/>
    <lineage>
        <taxon>Bacteria</taxon>
        <taxon>Pseudomonadati</taxon>
        <taxon>Bacteroidota</taxon>
        <taxon>Cytophagia</taxon>
        <taxon>Cytophagales</taxon>
        <taxon>Hymenobacteraceae</taxon>
        <taxon>Hymenobacter</taxon>
    </lineage>
</organism>
<dbReference type="AlphaFoldDB" id="A0A2Z3GG36"/>
<dbReference type="OrthoDB" id="1233889at2"/>
<reference evidence="2" key="1">
    <citation type="submission" date="2018-04" db="EMBL/GenBank/DDBJ databases">
        <title>Complete genome of Antarctic heterotrophic bacterium Hymenobacter nivis.</title>
        <authorList>
            <person name="Terashima M."/>
        </authorList>
    </citation>
    <scope>NUCLEOTIDE SEQUENCE [LARGE SCALE GENOMIC DNA]</scope>
    <source>
        <strain evidence="2">NBRC 111535</strain>
    </source>
</reference>
<dbReference type="KEGG" id="hnv:DDQ68_06875"/>
<evidence type="ECO:0000313" key="2">
    <source>
        <dbReference type="Proteomes" id="UP000245999"/>
    </source>
</evidence>
<evidence type="ECO:0000313" key="1">
    <source>
        <dbReference type="EMBL" id="AWM32533.1"/>
    </source>
</evidence>
<dbReference type="Proteomes" id="UP000245999">
    <property type="component" value="Chromosome"/>
</dbReference>
<sequence>MSDSTPPPTLPALTDFACFCLYGLTDNPYRQAADVARFGQLYDLVVGPHGGVGVGSTLHPYQLVSPAGVTVWYAAFAQLYAQPGRDALFGALIEEQARYVVVPPASFADFHVWPDARLTSAANPVFSHYIPFVLPLLVRKGPGALRWDTEAAAATAEPERFRTYRNAVNEALRFVQPQPAFVLGFAGFDEQHPTRLIDRFIAAKPLLGAL</sequence>
<proteinExistence type="predicted"/>
<keyword evidence="2" id="KW-1185">Reference proteome</keyword>
<dbReference type="EMBL" id="CP029145">
    <property type="protein sequence ID" value="AWM32533.1"/>
    <property type="molecule type" value="Genomic_DNA"/>
</dbReference>
<name>A0A2Z3GG36_9BACT</name>
<protein>
    <submittedName>
        <fullName evidence="1">Uncharacterized protein</fullName>
    </submittedName>
</protein>